<evidence type="ECO:0000313" key="2">
    <source>
        <dbReference type="Proteomes" id="UP000292362"/>
    </source>
</evidence>
<name>A0A4Q9KWK6_9MICR</name>
<dbReference type="InterPro" id="IPR011009">
    <property type="entry name" value="Kinase-like_dom_sf"/>
</dbReference>
<dbReference type="InterPro" id="IPR016024">
    <property type="entry name" value="ARM-type_fold"/>
</dbReference>
<evidence type="ECO:0008006" key="3">
    <source>
        <dbReference type="Google" id="ProtNLM"/>
    </source>
</evidence>
<dbReference type="Gene3D" id="1.25.10.10">
    <property type="entry name" value="Leucine-rich Repeat Variant"/>
    <property type="match status" value="1"/>
</dbReference>
<proteinExistence type="predicted"/>
<dbReference type="InterPro" id="IPR051177">
    <property type="entry name" value="CIK-Related_Protein"/>
</dbReference>
<dbReference type="SUPFAM" id="SSF48371">
    <property type="entry name" value="ARM repeat"/>
    <property type="match status" value="1"/>
</dbReference>
<reference evidence="1 2" key="1">
    <citation type="submission" date="2017-12" db="EMBL/GenBank/DDBJ databases">
        <authorList>
            <person name="Pombert J.-F."/>
            <person name="Haag K.L."/>
            <person name="Ebert D."/>
        </authorList>
    </citation>
    <scope>NUCLEOTIDE SEQUENCE [LARGE SCALE GENOMIC DNA]</scope>
    <source>
        <strain evidence="1">FI-OER-3-3</strain>
    </source>
</reference>
<evidence type="ECO:0000313" key="1">
    <source>
        <dbReference type="EMBL" id="TBT99015.1"/>
    </source>
</evidence>
<dbReference type="VEuPathDB" id="MicrosporidiaDB:CWI37_1500p0010"/>
<dbReference type="AlphaFoldDB" id="A0A4Q9KWK6"/>
<dbReference type="InterPro" id="IPR011989">
    <property type="entry name" value="ARM-like"/>
</dbReference>
<comment type="caution">
    <text evidence="1">The sequence shown here is derived from an EMBL/GenBank/DDBJ whole genome shotgun (WGS) entry which is preliminary data.</text>
</comment>
<dbReference type="SUPFAM" id="SSF56112">
    <property type="entry name" value="Protein kinase-like (PK-like)"/>
    <property type="match status" value="1"/>
</dbReference>
<dbReference type="Proteomes" id="UP000292362">
    <property type="component" value="Unassembled WGS sequence"/>
</dbReference>
<organism evidence="1 2">
    <name type="scientific">Hamiltosporidium tvaerminnensis</name>
    <dbReference type="NCBI Taxonomy" id="1176355"/>
    <lineage>
        <taxon>Eukaryota</taxon>
        <taxon>Fungi</taxon>
        <taxon>Fungi incertae sedis</taxon>
        <taxon>Microsporidia</taxon>
        <taxon>Dubosqiidae</taxon>
        <taxon>Hamiltosporidium</taxon>
    </lineage>
</organism>
<accession>A0A4Q9KWK6</accession>
<sequence length="545" mass="65366">MFIFKKVINTKNIFTTKKEKIHSTNKYDIYHSTINNQECSIFEYKKEKNYKNKIQENGKACKKQNKEFIDKIKKASDLLKNIKHINIIDVIKVSESKENIILYSKKVIPFLFIYTNELNEFNNYVLYKIGLVLDFLHEKCKISHNNIIIESLYVDFNGNIILGDFEEFSGAEMCSMNDDYMFKELVYKIKKSENIKNNEFSIKGYLNINEERFDKNFYKKFEMNFIKLNILKEFEKYEFIDWIIQNINELIEIYKKIIINFFVNELFKEYKVEYKMRVIKFVFELKIIEYEEYIEQIFSVLDSNIRLFILKNVDGRQIKNWTSNTINNISLGIKCNDNNLRRESINFIGKILYNLNDKNIKVVLKAMSCVTDKEIMKYILQFLNENIDILKSRNEDILKDIYKLVMTYISCEEVRKELLVTIEIYFKYFKLRKIYIELLPIICTMLGDEAIQDSVFDLIENILKFMKENKKELLVKNWNVKSIKGFFGFMKGNKEEKSSKNLTVINKKVIDEGILEKKVANISFQDKEKYNEEDEDVSNEWNEEW</sequence>
<dbReference type="EMBL" id="PITJ01001500">
    <property type="protein sequence ID" value="TBT99015.1"/>
    <property type="molecule type" value="Genomic_DNA"/>
</dbReference>
<protein>
    <recommendedName>
        <fullName evidence="3">Protein kinase</fullName>
    </recommendedName>
</protein>
<gene>
    <name evidence="1" type="ORF">CWI37_1500p0010</name>
</gene>
<dbReference type="PANTHER" id="PTHR12984">
    <property type="entry name" value="SCY1-RELATED S/T PROTEIN KINASE-LIKE"/>
    <property type="match status" value="1"/>
</dbReference>